<dbReference type="GO" id="GO:0048235">
    <property type="term" value="P:pollen sperm cell differentiation"/>
    <property type="evidence" value="ECO:0007669"/>
    <property type="project" value="UniProtKB-ARBA"/>
</dbReference>
<dbReference type="InterPro" id="IPR017930">
    <property type="entry name" value="Myb_dom"/>
</dbReference>
<name>A0A8J5Z176_9ROSI</name>
<gene>
    <name evidence="11" type="ORF">CXB51_015897</name>
</gene>
<feature type="domain" description="HTH myb-type" evidence="10">
    <location>
        <begin position="198"/>
        <end position="250"/>
    </location>
</feature>
<keyword evidence="12" id="KW-1185">Reference proteome</keyword>
<dbReference type="GO" id="GO:0080092">
    <property type="term" value="P:regulation of pollen tube growth"/>
    <property type="evidence" value="ECO:0007669"/>
    <property type="project" value="UniProtKB-ARBA"/>
</dbReference>
<organism evidence="11 12">
    <name type="scientific">Gossypium anomalum</name>
    <dbReference type="NCBI Taxonomy" id="47600"/>
    <lineage>
        <taxon>Eukaryota</taxon>
        <taxon>Viridiplantae</taxon>
        <taxon>Streptophyta</taxon>
        <taxon>Embryophyta</taxon>
        <taxon>Tracheophyta</taxon>
        <taxon>Spermatophyta</taxon>
        <taxon>Magnoliopsida</taxon>
        <taxon>eudicotyledons</taxon>
        <taxon>Gunneridae</taxon>
        <taxon>Pentapetalae</taxon>
        <taxon>rosids</taxon>
        <taxon>malvids</taxon>
        <taxon>Malvales</taxon>
        <taxon>Malvaceae</taxon>
        <taxon>Malvoideae</taxon>
        <taxon>Gossypium</taxon>
    </lineage>
</organism>
<dbReference type="Gene3D" id="1.10.10.60">
    <property type="entry name" value="Homeodomain-like"/>
    <property type="match status" value="2"/>
</dbReference>
<evidence type="ECO:0000256" key="1">
    <source>
        <dbReference type="ARBA" id="ARBA00004123"/>
    </source>
</evidence>
<dbReference type="OrthoDB" id="2143914at2759"/>
<dbReference type="AlphaFoldDB" id="A0A8J5Z176"/>
<dbReference type="GO" id="GO:0005634">
    <property type="term" value="C:nucleus"/>
    <property type="evidence" value="ECO:0007669"/>
    <property type="project" value="UniProtKB-SubCell"/>
</dbReference>
<evidence type="ECO:0000259" key="9">
    <source>
        <dbReference type="PROSITE" id="PS50090"/>
    </source>
</evidence>
<evidence type="ECO:0000313" key="11">
    <source>
        <dbReference type="EMBL" id="KAG8490257.1"/>
    </source>
</evidence>
<feature type="domain" description="Myb-like" evidence="9">
    <location>
        <begin position="201"/>
        <end position="250"/>
    </location>
</feature>
<dbReference type="GO" id="GO:0090406">
    <property type="term" value="C:pollen tube"/>
    <property type="evidence" value="ECO:0007669"/>
    <property type="project" value="UniProtKB-ARBA"/>
</dbReference>
<dbReference type="InterPro" id="IPR009057">
    <property type="entry name" value="Homeodomain-like_sf"/>
</dbReference>
<evidence type="ECO:0000313" key="12">
    <source>
        <dbReference type="Proteomes" id="UP000701853"/>
    </source>
</evidence>
<keyword evidence="4" id="KW-0238">DNA-binding</keyword>
<evidence type="ECO:0008006" key="13">
    <source>
        <dbReference type="Google" id="ProtNLM"/>
    </source>
</evidence>
<dbReference type="FunFam" id="1.10.10.60:FF:000001">
    <property type="entry name" value="MYB-related transcription factor"/>
    <property type="match status" value="1"/>
</dbReference>
<keyword evidence="5" id="KW-0010">Activator</keyword>
<dbReference type="PROSITE" id="PS50090">
    <property type="entry name" value="MYB_LIKE"/>
    <property type="match status" value="2"/>
</dbReference>
<dbReference type="EMBL" id="JAHUZN010000006">
    <property type="protein sequence ID" value="KAG8490257.1"/>
    <property type="molecule type" value="Genomic_DNA"/>
</dbReference>
<keyword evidence="2" id="KW-0677">Repeat</keyword>
<dbReference type="GO" id="GO:0045893">
    <property type="term" value="P:positive regulation of DNA-templated transcription"/>
    <property type="evidence" value="ECO:0007669"/>
    <property type="project" value="UniProtKB-ARBA"/>
</dbReference>
<protein>
    <recommendedName>
        <fullName evidence="13">Transcription factor GAMYB</fullName>
    </recommendedName>
</protein>
<accession>A0A8J5Z176</accession>
<evidence type="ECO:0000256" key="5">
    <source>
        <dbReference type="ARBA" id="ARBA00023159"/>
    </source>
</evidence>
<evidence type="ECO:0000256" key="8">
    <source>
        <dbReference type="SAM" id="MobiDB-lite"/>
    </source>
</evidence>
<feature type="domain" description="HTH myb-type" evidence="10">
    <location>
        <begin position="251"/>
        <end position="305"/>
    </location>
</feature>
<evidence type="ECO:0000256" key="4">
    <source>
        <dbReference type="ARBA" id="ARBA00023125"/>
    </source>
</evidence>
<feature type="region of interest" description="Disordered" evidence="8">
    <location>
        <begin position="545"/>
        <end position="565"/>
    </location>
</feature>
<dbReference type="PANTHER" id="PTHR47995:SF18">
    <property type="entry name" value="TRANSCRIPTION FACTOR MYB65"/>
    <property type="match status" value="1"/>
</dbReference>
<proteinExistence type="predicted"/>
<evidence type="ECO:0000256" key="7">
    <source>
        <dbReference type="ARBA" id="ARBA00023242"/>
    </source>
</evidence>
<dbReference type="InterPro" id="IPR001005">
    <property type="entry name" value="SANT/Myb"/>
</dbReference>
<comment type="caution">
    <text evidence="11">The sequence shown here is derived from an EMBL/GenBank/DDBJ whole genome shotgun (WGS) entry which is preliminary data.</text>
</comment>
<dbReference type="SMART" id="SM00717">
    <property type="entry name" value="SANT"/>
    <property type="match status" value="2"/>
</dbReference>
<dbReference type="CDD" id="cd00167">
    <property type="entry name" value="SANT"/>
    <property type="match status" value="2"/>
</dbReference>
<dbReference type="Pfam" id="PF00249">
    <property type="entry name" value="Myb_DNA-binding"/>
    <property type="match status" value="2"/>
</dbReference>
<comment type="subcellular location">
    <subcellularLocation>
        <location evidence="1">Nucleus</location>
    </subcellularLocation>
</comment>
<dbReference type="GO" id="GO:0003677">
    <property type="term" value="F:DNA binding"/>
    <property type="evidence" value="ECO:0007669"/>
    <property type="project" value="UniProtKB-KW"/>
</dbReference>
<dbReference type="SUPFAM" id="SSF46689">
    <property type="entry name" value="Homeodomain-like"/>
    <property type="match status" value="1"/>
</dbReference>
<evidence type="ECO:0000256" key="3">
    <source>
        <dbReference type="ARBA" id="ARBA00023015"/>
    </source>
</evidence>
<keyword evidence="6" id="KW-0804">Transcription</keyword>
<dbReference type="PROSITE" id="PS51294">
    <property type="entry name" value="HTH_MYB"/>
    <property type="match status" value="2"/>
</dbReference>
<evidence type="ECO:0000259" key="10">
    <source>
        <dbReference type="PROSITE" id="PS51294"/>
    </source>
</evidence>
<reference evidence="11 12" key="1">
    <citation type="journal article" date="2021" name="bioRxiv">
        <title>The Gossypium anomalum genome as a resource for cotton improvement and evolutionary analysis of hybrid incompatibility.</title>
        <authorList>
            <person name="Grover C.E."/>
            <person name="Yuan D."/>
            <person name="Arick M.A."/>
            <person name="Miller E.R."/>
            <person name="Hu G."/>
            <person name="Peterson D.G."/>
            <person name="Wendel J.F."/>
            <person name="Udall J.A."/>
        </authorList>
    </citation>
    <scope>NUCLEOTIDE SEQUENCE [LARGE SCALE GENOMIC DNA]</scope>
    <source>
        <strain evidence="11">JFW-Udall</strain>
        <tissue evidence="11">Leaf</tissue>
    </source>
</reference>
<sequence>MEITNKNQRIQTPLQFITKILLPFSLLSCRQELHAFALQWLLVFIATSSGLIDSCSVETDIKAEKGVKMSKGGSQTELEVESSKAEPKGSISKETVVAEYGEREEVPLVVELEDEDEEDRPNEVVSIEEDEDLLKSLSNEELNKKCFGWFSLVGREFVCDYKEMSHTKNEREDGILSKDQTESSLIDDGNCGGGTGGGVVLKKGPWTSAEDAILIDYVKKHGEGNWNAVQKHSGLFRCGKSCRLRWANHLRPNLKKGAFTQEEEQLIIELHAKMGNKWARMAAHLPGRTDNEIKNYWNTRIKRRQRAGLPLYPPEVCLQALQDSHGTSVVNGGDKGPHDILQNNSYEIPDVIFDSLKTSQNVLPYVPELPDISTSSMLMKGLGSQYCSFMPPTIHRQKRLREATAFFPGYTGAVKNECPLFEQFQGDISDKAAQSFGLSFPIEPDPATKNSLQFGVFPGSHNLSNGNFSASEPPLEAVKLELPSLQYPETELGNWGTFSCPPPLLESVDAFIQSPPPTSIAESDSLSPRNSGLLDALLHEAKTLSSAKNHASEKSSNSATPGDIAESSTFNICETEWENCGEPLSPMGHSATSLLSECISASGSTLDEQPPAETFTESHVKSEPADHVFTPEIQNEDPTRLDSCHPDTLLASNWLEQDSGYDREQTIMTDSIAALLGADLSSEYKNMAAGTSISSQAWGLGSCAWNNMPAVCQMSELP</sequence>
<dbReference type="GO" id="GO:0003700">
    <property type="term" value="F:DNA-binding transcription factor activity"/>
    <property type="evidence" value="ECO:0007669"/>
    <property type="project" value="UniProtKB-ARBA"/>
</dbReference>
<keyword evidence="3" id="KW-0805">Transcription regulation</keyword>
<dbReference type="PANTHER" id="PTHR47995">
    <property type="entry name" value="TRANSCRIPTION FACTOR MYB33-RELATED"/>
    <property type="match status" value="1"/>
</dbReference>
<feature type="domain" description="Myb-like" evidence="9">
    <location>
        <begin position="251"/>
        <end position="301"/>
    </location>
</feature>
<evidence type="ECO:0000256" key="2">
    <source>
        <dbReference type="ARBA" id="ARBA00022737"/>
    </source>
</evidence>
<dbReference type="Proteomes" id="UP000701853">
    <property type="component" value="Chromosome 6"/>
</dbReference>
<dbReference type="FunFam" id="1.10.10.60:FF:000404">
    <property type="entry name" value="Transcription factor MYB97"/>
    <property type="match status" value="1"/>
</dbReference>
<evidence type="ECO:0000256" key="6">
    <source>
        <dbReference type="ARBA" id="ARBA00023163"/>
    </source>
</evidence>
<keyword evidence="7" id="KW-0539">Nucleus</keyword>